<dbReference type="InterPro" id="IPR003593">
    <property type="entry name" value="AAA+_ATPase"/>
</dbReference>
<dbReference type="OrthoDB" id="18492at2157"/>
<name>D7DT53_METV3</name>
<dbReference type="SMART" id="SM00382">
    <property type="entry name" value="AAA"/>
    <property type="match status" value="1"/>
</dbReference>
<protein>
    <submittedName>
        <fullName evidence="4">ABC transporter related protein</fullName>
    </submittedName>
</protein>
<dbReference type="SUPFAM" id="SSF52540">
    <property type="entry name" value="P-loop containing nucleoside triphosphate hydrolases"/>
    <property type="match status" value="1"/>
</dbReference>
<dbReference type="Gene3D" id="3.40.50.300">
    <property type="entry name" value="P-loop containing nucleotide triphosphate hydrolases"/>
    <property type="match status" value="1"/>
</dbReference>
<evidence type="ECO:0000259" key="3">
    <source>
        <dbReference type="PROSITE" id="PS50893"/>
    </source>
</evidence>
<dbReference type="PROSITE" id="PS50893">
    <property type="entry name" value="ABC_TRANSPORTER_2"/>
    <property type="match status" value="1"/>
</dbReference>
<keyword evidence="5" id="KW-1185">Reference proteome</keyword>
<keyword evidence="1" id="KW-0547">Nucleotide-binding</keyword>
<dbReference type="InterPro" id="IPR027417">
    <property type="entry name" value="P-loop_NTPase"/>
</dbReference>
<dbReference type="eggNOG" id="arCOG04236">
    <property type="taxonomic scope" value="Archaea"/>
</dbReference>
<dbReference type="GO" id="GO:0016887">
    <property type="term" value="F:ATP hydrolysis activity"/>
    <property type="evidence" value="ECO:0007669"/>
    <property type="project" value="InterPro"/>
</dbReference>
<evidence type="ECO:0000256" key="2">
    <source>
        <dbReference type="ARBA" id="ARBA00022840"/>
    </source>
</evidence>
<dbReference type="InParanoid" id="D7DT53"/>
<evidence type="ECO:0000256" key="1">
    <source>
        <dbReference type="ARBA" id="ARBA00022741"/>
    </source>
</evidence>
<accession>D7DT53</accession>
<dbReference type="Pfam" id="PF00005">
    <property type="entry name" value="ABC_tran"/>
    <property type="match status" value="1"/>
</dbReference>
<dbReference type="Proteomes" id="UP000007722">
    <property type="component" value="Chromosome"/>
</dbReference>
<dbReference type="KEGG" id="mvo:Mvol_0654"/>
<dbReference type="InterPro" id="IPR003439">
    <property type="entry name" value="ABC_transporter-like_ATP-bd"/>
</dbReference>
<organism evidence="4 5">
    <name type="scientific">Methanococcus voltae (strain ATCC BAA-1334 / A3)</name>
    <dbReference type="NCBI Taxonomy" id="456320"/>
    <lineage>
        <taxon>Archaea</taxon>
        <taxon>Methanobacteriati</taxon>
        <taxon>Methanobacteriota</taxon>
        <taxon>Methanomada group</taxon>
        <taxon>Methanococci</taxon>
        <taxon>Methanococcales</taxon>
        <taxon>Methanococcaceae</taxon>
        <taxon>Methanococcus</taxon>
    </lineage>
</organism>
<dbReference type="InterPro" id="IPR010230">
    <property type="entry name" value="FeS-cluster_ATPase_SufC"/>
</dbReference>
<gene>
    <name evidence="4" type="ordered locus">Mvol_0654</name>
</gene>
<dbReference type="EMBL" id="CP002057">
    <property type="protein sequence ID" value="ADI36313.1"/>
    <property type="molecule type" value="Genomic_DNA"/>
</dbReference>
<dbReference type="GO" id="GO:0005524">
    <property type="term" value="F:ATP binding"/>
    <property type="evidence" value="ECO:0007669"/>
    <property type="project" value="UniProtKB-KW"/>
</dbReference>
<dbReference type="STRING" id="456320.Mvol_0654"/>
<evidence type="ECO:0000313" key="5">
    <source>
        <dbReference type="Proteomes" id="UP000007722"/>
    </source>
</evidence>
<dbReference type="AlphaFoldDB" id="D7DT53"/>
<dbReference type="PANTHER" id="PTHR43204:SF1">
    <property type="entry name" value="ABC TRANSPORTER I FAMILY MEMBER 6, CHLOROPLASTIC"/>
    <property type="match status" value="1"/>
</dbReference>
<dbReference type="HOGENOM" id="CLU_000604_48_1_2"/>
<reference evidence="4 5" key="1">
    <citation type="submission" date="2010-05" db="EMBL/GenBank/DDBJ databases">
        <title>Complete sequence of Methanococcus voltae A3.</title>
        <authorList>
            <consortium name="US DOE Joint Genome Institute"/>
            <person name="Lucas S."/>
            <person name="Copeland A."/>
            <person name="Lapidus A."/>
            <person name="Cheng J.-F."/>
            <person name="Bruce D."/>
            <person name="Goodwin L."/>
            <person name="Pitluck S."/>
            <person name="Lowry S."/>
            <person name="Clum A."/>
            <person name="Land M."/>
            <person name="Hauser L."/>
            <person name="Kyrpides N."/>
            <person name="Mikhailova N."/>
            <person name="Whitman W.B."/>
            <person name="Woyke T."/>
        </authorList>
    </citation>
    <scope>NUCLEOTIDE SEQUENCE [LARGE SCALE GENOMIC DNA]</scope>
    <source>
        <strain evidence="5">ATCC BAA-1334 / A3</strain>
    </source>
</reference>
<keyword evidence="2" id="KW-0067">ATP-binding</keyword>
<proteinExistence type="predicted"/>
<dbReference type="FunCoup" id="D7DT53">
    <property type="interactions" value="110"/>
</dbReference>
<dbReference type="PANTHER" id="PTHR43204">
    <property type="entry name" value="ABC TRANSPORTER I FAMILY MEMBER 6, CHLOROPLASTIC"/>
    <property type="match status" value="1"/>
</dbReference>
<dbReference type="CDD" id="cd03217">
    <property type="entry name" value="ABC_FeS_Assembly"/>
    <property type="match status" value="1"/>
</dbReference>
<evidence type="ECO:0000313" key="4">
    <source>
        <dbReference type="EMBL" id="ADI36313.1"/>
    </source>
</evidence>
<sequence length="250" mass="27858">MLQIEDLSVKTGDKVILKDIHLYIDKGESHVLFGPNGAGKSTLLNTILGNPKYEVVRGNIYFKGHDITDMPMYERAKLGIGISYQSPPALSGVRLNTLLESITTKEMNRINEMAEKLNIKHFYERDVNVGFSGGEVKRSELLQIYAQNPDLIMFDEPDSGVDVENVELLGGIINHLLDKDKKPSERHKSGLIITHLGYILNFMDVDKAHVLYDGVIACSGSPNEILPEIIKNGYERCVACSRNKKCVVGK</sequence>
<feature type="domain" description="ABC transporter" evidence="3">
    <location>
        <begin position="2"/>
        <end position="238"/>
    </location>
</feature>